<comment type="caution">
    <text evidence="1">The sequence shown here is derived from an EMBL/GenBank/DDBJ whole genome shotgun (WGS) entry which is preliminary data.</text>
</comment>
<organism evidence="1 2">
    <name type="scientific">Dioscorea alata</name>
    <name type="common">Purple yam</name>
    <dbReference type="NCBI Taxonomy" id="55571"/>
    <lineage>
        <taxon>Eukaryota</taxon>
        <taxon>Viridiplantae</taxon>
        <taxon>Streptophyta</taxon>
        <taxon>Embryophyta</taxon>
        <taxon>Tracheophyta</taxon>
        <taxon>Spermatophyta</taxon>
        <taxon>Magnoliopsida</taxon>
        <taxon>Liliopsida</taxon>
        <taxon>Dioscoreales</taxon>
        <taxon>Dioscoreaceae</taxon>
        <taxon>Dioscorea</taxon>
    </lineage>
</organism>
<dbReference type="Proteomes" id="UP000827976">
    <property type="component" value="Chromosome 8"/>
</dbReference>
<sequence length="243" mass="27737">MNGLSRKPFGHEYSRDSGELDVFEAAQYFSGDVDRLSFGIGRFAYGHAHTQKRHSLEIPPTQQPPDHDQAVHSQVANKKFKTSSTSPATKLANYLNSLLLQITSKKKSKCMNNDYTFKYVHSHDATKFTEEPKHCDQVLMDQDNKKLSYNINNDVTWRCRRTKSIDDKKDWFFENKWVLNRSNGIGGKWSFERRDAGKVGLDDNDGEESDSSSDLFELKNIDVIDDAFLMSHDLPVCGTTLSD</sequence>
<evidence type="ECO:0000313" key="2">
    <source>
        <dbReference type="Proteomes" id="UP000827976"/>
    </source>
</evidence>
<gene>
    <name evidence="1" type="ORF">IHE45_08G003000</name>
</gene>
<protein>
    <submittedName>
        <fullName evidence="1">Uncharacterized protein</fullName>
    </submittedName>
</protein>
<dbReference type="EMBL" id="CM037018">
    <property type="protein sequence ID" value="KAH7673349.1"/>
    <property type="molecule type" value="Genomic_DNA"/>
</dbReference>
<proteinExistence type="predicted"/>
<evidence type="ECO:0000313" key="1">
    <source>
        <dbReference type="EMBL" id="KAH7673349.1"/>
    </source>
</evidence>
<reference evidence="2" key="1">
    <citation type="journal article" date="2022" name="Nat. Commun.">
        <title>Chromosome evolution and the genetic basis of agronomically important traits in greater yam.</title>
        <authorList>
            <person name="Bredeson J.V."/>
            <person name="Lyons J.B."/>
            <person name="Oniyinde I.O."/>
            <person name="Okereke N.R."/>
            <person name="Kolade O."/>
            <person name="Nnabue I."/>
            <person name="Nwadili C.O."/>
            <person name="Hribova E."/>
            <person name="Parker M."/>
            <person name="Nwogha J."/>
            <person name="Shu S."/>
            <person name="Carlson J."/>
            <person name="Kariba R."/>
            <person name="Muthemba S."/>
            <person name="Knop K."/>
            <person name="Barton G.J."/>
            <person name="Sherwood A.V."/>
            <person name="Lopez-Montes A."/>
            <person name="Asiedu R."/>
            <person name="Jamnadass R."/>
            <person name="Muchugi A."/>
            <person name="Goodstein D."/>
            <person name="Egesi C.N."/>
            <person name="Featherston J."/>
            <person name="Asfaw A."/>
            <person name="Simpson G.G."/>
            <person name="Dolezel J."/>
            <person name="Hendre P.S."/>
            <person name="Van Deynze A."/>
            <person name="Kumar P.L."/>
            <person name="Obidiegwu J.E."/>
            <person name="Bhattacharjee R."/>
            <person name="Rokhsar D.S."/>
        </authorList>
    </citation>
    <scope>NUCLEOTIDE SEQUENCE [LARGE SCALE GENOMIC DNA]</scope>
    <source>
        <strain evidence="2">cv. TDa95/00328</strain>
    </source>
</reference>
<accession>A0ACB7VGI5</accession>
<name>A0ACB7VGI5_DIOAL</name>
<keyword evidence="2" id="KW-1185">Reference proteome</keyword>